<keyword evidence="2" id="KW-1185">Reference proteome</keyword>
<accession>A0A1L7I5Q3</accession>
<reference evidence="1 2" key="1">
    <citation type="submission" date="2016-07" db="EMBL/GenBank/DDBJ databases">
        <title>Multi-omics approach to identify versatile polysaccharide utilization systems of a marine flavobacterium Gramella flava.</title>
        <authorList>
            <person name="Tang K."/>
        </authorList>
    </citation>
    <scope>NUCLEOTIDE SEQUENCE [LARGE SCALE GENOMIC DNA]</scope>
    <source>
        <strain evidence="1 2">JLT2011</strain>
    </source>
</reference>
<evidence type="ECO:0000313" key="1">
    <source>
        <dbReference type="EMBL" id="APU68916.1"/>
    </source>
</evidence>
<dbReference type="PROSITE" id="PS50925">
    <property type="entry name" value="BLUF"/>
    <property type="match status" value="1"/>
</dbReference>
<dbReference type="GO" id="GO:0071949">
    <property type="term" value="F:FAD binding"/>
    <property type="evidence" value="ECO:0007669"/>
    <property type="project" value="InterPro"/>
</dbReference>
<dbReference type="InterPro" id="IPR036046">
    <property type="entry name" value="Acylphosphatase-like_dom_sf"/>
</dbReference>
<dbReference type="GO" id="GO:0009882">
    <property type="term" value="F:blue light photoreceptor activity"/>
    <property type="evidence" value="ECO:0007669"/>
    <property type="project" value="InterPro"/>
</dbReference>
<dbReference type="STRING" id="1229726.GRFL_2192"/>
<dbReference type="KEGG" id="gfl:GRFL_2192"/>
<dbReference type="SMART" id="SM01034">
    <property type="entry name" value="BLUF"/>
    <property type="match status" value="1"/>
</dbReference>
<name>A0A1L7I5Q3_9FLAO</name>
<dbReference type="AlphaFoldDB" id="A0A1L7I5Q3"/>
<protein>
    <submittedName>
        <fullName evidence="1">Uncharacterized protein</fullName>
    </submittedName>
</protein>
<proteinExistence type="predicted"/>
<dbReference type="SUPFAM" id="SSF54975">
    <property type="entry name" value="Acylphosphatase/BLUF domain-like"/>
    <property type="match status" value="1"/>
</dbReference>
<sequence>MSKEDLEGLLQETKKNNNERNITGILLYSDGNFFQILEGEQEKIGDLYATIKNDPRHYGIIKIFEKPIKSAAYETYKTEFISETVIYNSDQFDEYTKFLEILDEQSQQSARNILKAFMN</sequence>
<gene>
    <name evidence="1" type="ORF">GRFL_2192</name>
</gene>
<evidence type="ECO:0000313" key="2">
    <source>
        <dbReference type="Proteomes" id="UP000186230"/>
    </source>
</evidence>
<organism evidence="1 2">
    <name type="scientific">Christiangramia flava JLT2011</name>
    <dbReference type="NCBI Taxonomy" id="1229726"/>
    <lineage>
        <taxon>Bacteria</taxon>
        <taxon>Pseudomonadati</taxon>
        <taxon>Bacteroidota</taxon>
        <taxon>Flavobacteriia</taxon>
        <taxon>Flavobacteriales</taxon>
        <taxon>Flavobacteriaceae</taxon>
        <taxon>Christiangramia</taxon>
    </lineage>
</organism>
<dbReference type="Proteomes" id="UP000186230">
    <property type="component" value="Chromosome"/>
</dbReference>
<dbReference type="InterPro" id="IPR007024">
    <property type="entry name" value="BLUF_domain"/>
</dbReference>
<dbReference type="Pfam" id="PF04940">
    <property type="entry name" value="BLUF"/>
    <property type="match status" value="1"/>
</dbReference>
<dbReference type="Gene3D" id="3.30.70.100">
    <property type="match status" value="1"/>
</dbReference>
<dbReference type="EMBL" id="CP016359">
    <property type="protein sequence ID" value="APU68916.1"/>
    <property type="molecule type" value="Genomic_DNA"/>
</dbReference>